<dbReference type="InterPro" id="IPR012373">
    <property type="entry name" value="Ferrdict_sens_TM"/>
</dbReference>
<protein>
    <recommendedName>
        <fullName evidence="7">FecR protein domain-containing protein</fullName>
    </recommendedName>
</protein>
<evidence type="ECO:0000259" key="2">
    <source>
        <dbReference type="Pfam" id="PF04773"/>
    </source>
</evidence>
<feature type="domain" description="FecR protein" evidence="2">
    <location>
        <begin position="146"/>
        <end position="237"/>
    </location>
</feature>
<keyword evidence="1" id="KW-0812">Transmembrane</keyword>
<feature type="transmembrane region" description="Helical" evidence="1">
    <location>
        <begin position="116"/>
        <end position="137"/>
    </location>
</feature>
<evidence type="ECO:0000259" key="4">
    <source>
        <dbReference type="Pfam" id="PF16344"/>
    </source>
</evidence>
<proteinExistence type="predicted"/>
<dbReference type="AlphaFoldDB" id="A0A0R0A4L9"/>
<dbReference type="Gene3D" id="2.60.120.1440">
    <property type="match status" value="1"/>
</dbReference>
<accession>A0A0R0A4L9</accession>
<evidence type="ECO:0000313" key="6">
    <source>
        <dbReference type="Proteomes" id="UP000050836"/>
    </source>
</evidence>
<keyword evidence="1" id="KW-1133">Transmembrane helix</keyword>
<evidence type="ECO:0000256" key="1">
    <source>
        <dbReference type="SAM" id="Phobius"/>
    </source>
</evidence>
<dbReference type="RefSeq" id="WP_057506355.1">
    <property type="nucleotide sequence ID" value="NZ_LLXS01000038.1"/>
</dbReference>
<dbReference type="Pfam" id="PF04773">
    <property type="entry name" value="FecR"/>
    <property type="match status" value="1"/>
</dbReference>
<dbReference type="Gene3D" id="3.55.50.30">
    <property type="match status" value="1"/>
</dbReference>
<feature type="domain" description="Protein FecR C-terminal" evidence="4">
    <location>
        <begin position="306"/>
        <end position="366"/>
    </location>
</feature>
<dbReference type="Pfam" id="PF16220">
    <property type="entry name" value="DUF4880"/>
    <property type="match status" value="1"/>
</dbReference>
<dbReference type="GO" id="GO:0016989">
    <property type="term" value="F:sigma factor antagonist activity"/>
    <property type="evidence" value="ECO:0007669"/>
    <property type="project" value="TreeGrafter"/>
</dbReference>
<keyword evidence="1" id="KW-0472">Membrane</keyword>
<organism evidence="5 6">
    <name type="scientific">Stenotrophomonas pictorum JCM 9942</name>
    <dbReference type="NCBI Taxonomy" id="1236960"/>
    <lineage>
        <taxon>Bacteria</taxon>
        <taxon>Pseudomonadati</taxon>
        <taxon>Pseudomonadota</taxon>
        <taxon>Gammaproteobacteria</taxon>
        <taxon>Lysobacterales</taxon>
        <taxon>Lysobacteraceae</taxon>
        <taxon>Stenotrophomonas</taxon>
    </lineage>
</organism>
<evidence type="ECO:0000259" key="3">
    <source>
        <dbReference type="Pfam" id="PF16220"/>
    </source>
</evidence>
<dbReference type="EMBL" id="LLXS01000038">
    <property type="protein sequence ID" value="KRG40112.1"/>
    <property type="molecule type" value="Genomic_DNA"/>
</dbReference>
<sequence>MNIYRTSPEQTRERAAREAAEWLQVMRGGPTAAERADFSRWVAASPLHLEELLMAELVERELAASGALEAFDLDQVVAQAQAMDNVVPLRAEQPALATTPVSSPLPPSRHPRRRRWGMALAASVVLCAAAGIGWRLAAPAAPAQEYASAIGEQRTLVLADGSTVLLAPASHIAVQFSEGVRDIELREGEATFDVAHDTARPFRVHAGNNTVQAVGTRFTVNRLPSGTRVAVTEGKVKVTASKTGWLQSLLDEPPATIIDKDSVALESLGRPAALAAGEQARIPQGQQALLRMPLEVPSAAPGSLRRLNFRNDTLADIVAEFNRYNPRQIVVEDEQARQQRYSGVFNADDAESFLQFLECCSALRVSREPNRSVVTPLAEGTSRQ</sequence>
<dbReference type="PANTHER" id="PTHR30273:SF2">
    <property type="entry name" value="PROTEIN FECR"/>
    <property type="match status" value="1"/>
</dbReference>
<dbReference type="Proteomes" id="UP000050836">
    <property type="component" value="Unassembled WGS sequence"/>
</dbReference>
<evidence type="ECO:0000313" key="5">
    <source>
        <dbReference type="EMBL" id="KRG40112.1"/>
    </source>
</evidence>
<dbReference type="InterPro" id="IPR006860">
    <property type="entry name" value="FecR"/>
</dbReference>
<keyword evidence="6" id="KW-1185">Reference proteome</keyword>
<dbReference type="InterPro" id="IPR032623">
    <property type="entry name" value="FecR_N"/>
</dbReference>
<dbReference type="Pfam" id="PF16344">
    <property type="entry name" value="FecR_C"/>
    <property type="match status" value="1"/>
</dbReference>
<evidence type="ECO:0008006" key="7">
    <source>
        <dbReference type="Google" id="ProtNLM"/>
    </source>
</evidence>
<name>A0A0R0A4L9_9GAMM</name>
<gene>
    <name evidence="5" type="ORF">ARC78_13020</name>
</gene>
<dbReference type="PIRSF" id="PIRSF018266">
    <property type="entry name" value="FecR"/>
    <property type="match status" value="1"/>
</dbReference>
<comment type="caution">
    <text evidence="5">The sequence shown here is derived from an EMBL/GenBank/DDBJ whole genome shotgun (WGS) entry which is preliminary data.</text>
</comment>
<feature type="domain" description="FecR N-terminal" evidence="3">
    <location>
        <begin position="17"/>
        <end position="50"/>
    </location>
</feature>
<reference evidence="5 6" key="1">
    <citation type="submission" date="2015-10" db="EMBL/GenBank/DDBJ databases">
        <title>Genome sequencing and analysis of members of genus Stenotrophomonas.</title>
        <authorList>
            <person name="Patil P.P."/>
            <person name="Midha S."/>
            <person name="Patil P.B."/>
        </authorList>
    </citation>
    <scope>NUCLEOTIDE SEQUENCE [LARGE SCALE GENOMIC DNA]</scope>
    <source>
        <strain evidence="5 6">JCM 9942</strain>
    </source>
</reference>
<dbReference type="InterPro" id="IPR032508">
    <property type="entry name" value="FecR_C"/>
</dbReference>
<dbReference type="PANTHER" id="PTHR30273">
    <property type="entry name" value="PERIPLASMIC SIGNAL SENSOR AND SIGMA FACTOR ACTIVATOR FECR-RELATED"/>
    <property type="match status" value="1"/>
</dbReference>